<evidence type="ECO:0000313" key="2">
    <source>
        <dbReference type="EMBL" id="AOH39449.1"/>
    </source>
</evidence>
<dbReference type="SUPFAM" id="SSF53335">
    <property type="entry name" value="S-adenosyl-L-methionine-dependent methyltransferases"/>
    <property type="match status" value="1"/>
</dbReference>
<dbReference type="AlphaFoldDB" id="A0A1B3WER8"/>
<dbReference type="InterPro" id="IPR029063">
    <property type="entry name" value="SAM-dependent_MTases_sf"/>
</dbReference>
<protein>
    <submittedName>
        <fullName evidence="2 3">SAM-dependent methyltransferase</fullName>
    </submittedName>
</protein>
<organism evidence="2 4">
    <name type="scientific">Dialister pneumosintes</name>
    <dbReference type="NCBI Taxonomy" id="39950"/>
    <lineage>
        <taxon>Bacteria</taxon>
        <taxon>Bacillati</taxon>
        <taxon>Bacillota</taxon>
        <taxon>Negativicutes</taxon>
        <taxon>Veillonellales</taxon>
        <taxon>Veillonellaceae</taxon>
        <taxon>Dialister</taxon>
    </lineage>
</organism>
<gene>
    <name evidence="2" type="ORF">BCB69_05510</name>
    <name evidence="3" type="ORF">DX915_03895</name>
</gene>
<dbReference type="RefSeq" id="WP_022513116.1">
    <property type="nucleotide sequence ID" value="NZ_CP017037.1"/>
</dbReference>
<keyword evidence="2" id="KW-0489">Methyltransferase</keyword>
<keyword evidence="2" id="KW-0808">Transferase</keyword>
<reference evidence="4" key="2">
    <citation type="submission" date="2016-08" db="EMBL/GenBank/DDBJ databases">
        <authorList>
            <person name="Holder M.E."/>
            <person name="Ajami N.J."/>
            <person name="Petrosino J.F."/>
        </authorList>
    </citation>
    <scope>NUCLEOTIDE SEQUENCE [LARGE SCALE GENOMIC DNA]</scope>
    <source>
        <strain evidence="4">F0677</strain>
    </source>
</reference>
<dbReference type="CDD" id="cd02440">
    <property type="entry name" value="AdoMet_MTases"/>
    <property type="match status" value="1"/>
</dbReference>
<evidence type="ECO:0000313" key="4">
    <source>
        <dbReference type="Proteomes" id="UP000094757"/>
    </source>
</evidence>
<dbReference type="InterPro" id="IPR041698">
    <property type="entry name" value="Methyltransf_25"/>
</dbReference>
<dbReference type="InterPro" id="IPR050447">
    <property type="entry name" value="Erg6_SMT_methyltransf"/>
</dbReference>
<dbReference type="Proteomes" id="UP000266262">
    <property type="component" value="Unassembled WGS sequence"/>
</dbReference>
<evidence type="ECO:0000313" key="5">
    <source>
        <dbReference type="Proteomes" id="UP000266262"/>
    </source>
</evidence>
<dbReference type="GO" id="GO:0008168">
    <property type="term" value="F:methyltransferase activity"/>
    <property type="evidence" value="ECO:0007669"/>
    <property type="project" value="UniProtKB-KW"/>
</dbReference>
<dbReference type="PANTHER" id="PTHR44068:SF11">
    <property type="entry name" value="GERANYL DIPHOSPHATE 2-C-METHYLTRANSFERASE"/>
    <property type="match status" value="1"/>
</dbReference>
<dbReference type="OrthoDB" id="5522265at2"/>
<dbReference type="EMBL" id="CP017037">
    <property type="protein sequence ID" value="AOH39449.1"/>
    <property type="molecule type" value="Genomic_DNA"/>
</dbReference>
<sequence length="253" mass="28773">MRHELGHTLLARLGKKRLRPGGIEATNWLLSHINFETSPKILEVACNMGTNMIELAKKYGCHIIGLDQNEQALEKAKENIQKNHLEDVLSVICGNALHLPFADNSFDIIINEAMLTMLPPHAKEQALSEYQRVLKKGGMLLTHDVCLCLDDKNLRASLVEKMRQVIHTPVYPLTKEEWKLCIEKPGFIVEQKSGEMSLLNPTGLIRDEGIQGAMQIMANGLKKENQEHFLKMFNFFRDYHDKLGYVAHYSIKA</sequence>
<accession>A0A1B3WER8</accession>
<dbReference type="PANTHER" id="PTHR44068">
    <property type="entry name" value="ZGC:194242"/>
    <property type="match status" value="1"/>
</dbReference>
<reference evidence="2" key="1">
    <citation type="submission" date="2016-08" db="EMBL/GenBank/DDBJ databases">
        <authorList>
            <person name="Seilhamer J.J."/>
        </authorList>
    </citation>
    <scope>NUCLEOTIDE SEQUENCE [LARGE SCALE GENOMIC DNA]</scope>
    <source>
        <strain evidence="2">F0677</strain>
    </source>
</reference>
<dbReference type="STRING" id="39950.BCB69_05510"/>
<evidence type="ECO:0000313" key="3">
    <source>
        <dbReference type="EMBL" id="RID94653.1"/>
    </source>
</evidence>
<feature type="domain" description="Methyltransferase" evidence="1">
    <location>
        <begin position="41"/>
        <end position="138"/>
    </location>
</feature>
<dbReference type="Pfam" id="PF13649">
    <property type="entry name" value="Methyltransf_25"/>
    <property type="match status" value="1"/>
</dbReference>
<dbReference type="Proteomes" id="UP000094757">
    <property type="component" value="Chromosome"/>
</dbReference>
<dbReference type="KEGG" id="dpn:BCB69_05510"/>
<keyword evidence="5" id="KW-1185">Reference proteome</keyword>
<reference evidence="3 5" key="3">
    <citation type="submission" date="2018-08" db="EMBL/GenBank/DDBJ databases">
        <title>Draft genome sequence of Dialister pneumosintes KCOM 1685.</title>
        <authorList>
            <person name="Kook J.-K."/>
            <person name="Park S.-N."/>
            <person name="Lim Y.K."/>
        </authorList>
    </citation>
    <scope>NUCLEOTIDE SEQUENCE [LARGE SCALE GENOMIC DNA]</scope>
    <source>
        <strain evidence="3 5">KCOM 1685</strain>
    </source>
</reference>
<name>A0A1B3WER8_9FIRM</name>
<proteinExistence type="predicted"/>
<dbReference type="EMBL" id="QWKU01000001">
    <property type="protein sequence ID" value="RID94653.1"/>
    <property type="molecule type" value="Genomic_DNA"/>
</dbReference>
<evidence type="ECO:0000259" key="1">
    <source>
        <dbReference type="Pfam" id="PF13649"/>
    </source>
</evidence>
<dbReference type="Gene3D" id="3.40.50.150">
    <property type="entry name" value="Vaccinia Virus protein VP39"/>
    <property type="match status" value="1"/>
</dbReference>
<dbReference type="GO" id="GO:0032259">
    <property type="term" value="P:methylation"/>
    <property type="evidence" value="ECO:0007669"/>
    <property type="project" value="UniProtKB-KW"/>
</dbReference>